<keyword evidence="2" id="KW-1185">Reference proteome</keyword>
<proteinExistence type="predicted"/>
<dbReference type="InterPro" id="IPR006626">
    <property type="entry name" value="PbH1"/>
</dbReference>
<sequence>MIRSPYNSATIGRRALLVGAAGLAIGAGRSSSGYVSGSAIQRLLDAARDGKGPRDSAGRHIAKVPKGTYLLTEPLIVHRDTHLDATDARIVARFPAVGVKRTMVLNAVAAGTGGYAGAGNIAITGGSWDPVWDFVQRGKADEAPATNVITIIHSSDVLIQRATIWNVKWWHGIELNAVRRGTVSGCVLKGWIADPGQGLWHGEAVQLDLPTGDNTWAGASDMTPCRDILITGNTCDASGSQGGWGQFTGSHTTDPAHPHVGVRIEHNTVRATRWDGIATVNALDVRIKGNVLDGCEGGVYVKSVAGRPLKAVEITGNRVTGGGSRDWLAVRADATGPITDVVVTGNAVPCQKVRYYGTVTPRPGTTLSCPPA</sequence>
<dbReference type="Gene3D" id="2.160.20.10">
    <property type="entry name" value="Single-stranded right-handed beta-helix, Pectin lyase-like"/>
    <property type="match status" value="1"/>
</dbReference>
<dbReference type="SMART" id="SM00710">
    <property type="entry name" value="PbH1"/>
    <property type="match status" value="3"/>
</dbReference>
<evidence type="ECO:0000313" key="1">
    <source>
        <dbReference type="EMBL" id="MCP2347557.1"/>
    </source>
</evidence>
<reference evidence="1 2" key="1">
    <citation type="submission" date="2022-06" db="EMBL/GenBank/DDBJ databases">
        <title>Sequencing the genomes of 1000 actinobacteria strains.</title>
        <authorList>
            <person name="Klenk H.-P."/>
        </authorList>
    </citation>
    <scope>NUCLEOTIDE SEQUENCE [LARGE SCALE GENOMIC DNA]</scope>
    <source>
        <strain evidence="1 2">DSM 44170</strain>
    </source>
</reference>
<dbReference type="SUPFAM" id="SSF51126">
    <property type="entry name" value="Pectin lyase-like"/>
    <property type="match status" value="1"/>
</dbReference>
<dbReference type="Proteomes" id="UP001320766">
    <property type="component" value="Unassembled WGS sequence"/>
</dbReference>
<name>A0ABT1K1R2_9ACTN</name>
<dbReference type="EMBL" id="JAMZEC010000001">
    <property type="protein sequence ID" value="MCP2347557.1"/>
    <property type="molecule type" value="Genomic_DNA"/>
</dbReference>
<dbReference type="RefSeq" id="WP_253770606.1">
    <property type="nucleotide sequence ID" value="NZ_BAAAVE010000004.1"/>
</dbReference>
<evidence type="ECO:0000313" key="2">
    <source>
        <dbReference type="Proteomes" id="UP001320766"/>
    </source>
</evidence>
<comment type="caution">
    <text evidence="1">The sequence shown here is derived from an EMBL/GenBank/DDBJ whole genome shotgun (WGS) entry which is preliminary data.</text>
</comment>
<organism evidence="1 2">
    <name type="scientific">Nonomuraea roseoviolacea subsp. carminata</name>
    <dbReference type="NCBI Taxonomy" id="160689"/>
    <lineage>
        <taxon>Bacteria</taxon>
        <taxon>Bacillati</taxon>
        <taxon>Actinomycetota</taxon>
        <taxon>Actinomycetes</taxon>
        <taxon>Streptosporangiales</taxon>
        <taxon>Streptosporangiaceae</taxon>
        <taxon>Nonomuraea</taxon>
    </lineage>
</organism>
<gene>
    <name evidence="1" type="ORF">HD595_003679</name>
</gene>
<accession>A0ABT1K1R2</accession>
<dbReference type="InterPro" id="IPR012334">
    <property type="entry name" value="Pectin_lyas_fold"/>
</dbReference>
<dbReference type="InterPro" id="IPR011050">
    <property type="entry name" value="Pectin_lyase_fold/virulence"/>
</dbReference>
<evidence type="ECO:0008006" key="3">
    <source>
        <dbReference type="Google" id="ProtNLM"/>
    </source>
</evidence>
<protein>
    <recommendedName>
        <fullName evidence="3">Right-handed parallel beta-helix repeat-containing protein</fullName>
    </recommendedName>
</protein>